<keyword evidence="4 5" id="KW-0413">Isomerase</keyword>
<dbReference type="AlphaFoldDB" id="A0A0F9YV33"/>
<reference evidence="9 10" key="1">
    <citation type="journal article" date="2015" name="Nature">
        <title>rRNA introns, odd ribosomes, and small enigmatic genomes across a large radiation of phyla.</title>
        <authorList>
            <person name="Brown C.T."/>
            <person name="Hug L.A."/>
            <person name="Thomas B.C."/>
            <person name="Sharon I."/>
            <person name="Castelle C.J."/>
            <person name="Singh A."/>
            <person name="Wilkins M.J."/>
            <person name="Williams K.H."/>
            <person name="Banfield J.F."/>
        </authorList>
    </citation>
    <scope>NUCLEOTIDE SEQUENCE [LARGE SCALE GENOMIC DNA]</scope>
</reference>
<dbReference type="Pfam" id="PF00254">
    <property type="entry name" value="FKBP_C"/>
    <property type="match status" value="1"/>
</dbReference>
<organism evidence="9 10">
    <name type="scientific">Candidatus Nomurabacteria bacterium GW2011_GWF1_31_48</name>
    <dbReference type="NCBI Taxonomy" id="1618767"/>
    <lineage>
        <taxon>Bacteria</taxon>
        <taxon>Candidatus Nomuraibacteriota</taxon>
    </lineage>
</organism>
<evidence type="ECO:0000256" key="1">
    <source>
        <dbReference type="ARBA" id="ARBA00000971"/>
    </source>
</evidence>
<sequence>MKEFKMNIIVSFVIFLAVILILVFISINNKEEILKLNDIKVEQKSMQNIKQSEGVKITVLKEGNGEVVKSGDIVSVNYTGRLITGTVFDSNIDPEFGHVDPLIFVIGEGRVIEGWEIGIVGMKTGEKRVLEIAPEFAYGENEIGPIPSNSTLIFEVELLKIGQ</sequence>
<accession>A0A0F9YV33</accession>
<dbReference type="EC" id="5.2.1.8" evidence="6"/>
<dbReference type="PANTHER" id="PTHR43811:SF19">
    <property type="entry name" value="39 KDA FK506-BINDING NUCLEAR PROTEIN"/>
    <property type="match status" value="1"/>
</dbReference>
<protein>
    <recommendedName>
        <fullName evidence="6">Peptidyl-prolyl cis-trans isomerase</fullName>
        <ecNumber evidence="6">5.2.1.8</ecNumber>
    </recommendedName>
</protein>
<evidence type="ECO:0000256" key="4">
    <source>
        <dbReference type="ARBA" id="ARBA00023235"/>
    </source>
</evidence>
<dbReference type="Gene3D" id="3.10.50.40">
    <property type="match status" value="1"/>
</dbReference>
<comment type="similarity">
    <text evidence="2 6">Belongs to the FKBP-type PPIase family.</text>
</comment>
<evidence type="ECO:0000259" key="8">
    <source>
        <dbReference type="PROSITE" id="PS50059"/>
    </source>
</evidence>
<dbReference type="InterPro" id="IPR001179">
    <property type="entry name" value="PPIase_FKBP_dom"/>
</dbReference>
<keyword evidence="7" id="KW-0812">Transmembrane</keyword>
<proteinExistence type="inferred from homology"/>
<dbReference type="PROSITE" id="PS50059">
    <property type="entry name" value="FKBP_PPIASE"/>
    <property type="match status" value="1"/>
</dbReference>
<dbReference type="Proteomes" id="UP000034934">
    <property type="component" value="Unassembled WGS sequence"/>
</dbReference>
<dbReference type="InterPro" id="IPR046357">
    <property type="entry name" value="PPIase_dom_sf"/>
</dbReference>
<feature type="transmembrane region" description="Helical" evidence="7">
    <location>
        <begin position="6"/>
        <end position="27"/>
    </location>
</feature>
<dbReference type="PANTHER" id="PTHR43811">
    <property type="entry name" value="FKBP-TYPE PEPTIDYL-PROLYL CIS-TRANS ISOMERASE FKPA"/>
    <property type="match status" value="1"/>
</dbReference>
<evidence type="ECO:0000313" key="10">
    <source>
        <dbReference type="Proteomes" id="UP000034934"/>
    </source>
</evidence>
<gene>
    <name evidence="9" type="ORF">UR19_C0003G0152</name>
</gene>
<comment type="catalytic activity">
    <reaction evidence="1 5 6">
        <text>[protein]-peptidylproline (omega=180) = [protein]-peptidylproline (omega=0)</text>
        <dbReference type="Rhea" id="RHEA:16237"/>
        <dbReference type="Rhea" id="RHEA-COMP:10747"/>
        <dbReference type="Rhea" id="RHEA-COMP:10748"/>
        <dbReference type="ChEBI" id="CHEBI:83833"/>
        <dbReference type="ChEBI" id="CHEBI:83834"/>
        <dbReference type="EC" id="5.2.1.8"/>
    </reaction>
</comment>
<dbReference type="EMBL" id="LBOG01000003">
    <property type="protein sequence ID" value="KKP30316.1"/>
    <property type="molecule type" value="Genomic_DNA"/>
</dbReference>
<comment type="caution">
    <text evidence="9">The sequence shown here is derived from an EMBL/GenBank/DDBJ whole genome shotgun (WGS) entry which is preliminary data.</text>
</comment>
<name>A0A0F9YV33_9BACT</name>
<evidence type="ECO:0000256" key="6">
    <source>
        <dbReference type="RuleBase" id="RU003915"/>
    </source>
</evidence>
<evidence type="ECO:0000256" key="5">
    <source>
        <dbReference type="PROSITE-ProRule" id="PRU00277"/>
    </source>
</evidence>
<evidence type="ECO:0000313" key="9">
    <source>
        <dbReference type="EMBL" id="KKP30316.1"/>
    </source>
</evidence>
<keyword evidence="7" id="KW-0472">Membrane</keyword>
<keyword evidence="7" id="KW-1133">Transmembrane helix</keyword>
<dbReference type="SUPFAM" id="SSF54534">
    <property type="entry name" value="FKBP-like"/>
    <property type="match status" value="1"/>
</dbReference>
<evidence type="ECO:0000256" key="2">
    <source>
        <dbReference type="ARBA" id="ARBA00006577"/>
    </source>
</evidence>
<feature type="domain" description="PPIase FKBP-type" evidence="8">
    <location>
        <begin position="71"/>
        <end position="162"/>
    </location>
</feature>
<dbReference type="FunFam" id="3.10.50.40:FF:000006">
    <property type="entry name" value="Peptidyl-prolyl cis-trans isomerase"/>
    <property type="match status" value="1"/>
</dbReference>
<evidence type="ECO:0000256" key="7">
    <source>
        <dbReference type="SAM" id="Phobius"/>
    </source>
</evidence>
<keyword evidence="3 5" id="KW-0697">Rotamase</keyword>
<evidence type="ECO:0000256" key="3">
    <source>
        <dbReference type="ARBA" id="ARBA00023110"/>
    </source>
</evidence>
<dbReference type="GO" id="GO:0003755">
    <property type="term" value="F:peptidyl-prolyl cis-trans isomerase activity"/>
    <property type="evidence" value="ECO:0007669"/>
    <property type="project" value="UniProtKB-UniRule"/>
</dbReference>